<dbReference type="KEGG" id="mrub:DEO27_003115"/>
<dbReference type="NCBIfam" id="NF047658">
    <property type="entry name" value="HYC_CC_PP"/>
    <property type="match status" value="1"/>
</dbReference>
<gene>
    <name evidence="1" type="ORF">DEO27_003115</name>
</gene>
<evidence type="ECO:0000313" key="1">
    <source>
        <dbReference type="EMBL" id="QEM09047.1"/>
    </source>
</evidence>
<protein>
    <submittedName>
        <fullName evidence="1">Uncharacterized protein</fullName>
    </submittedName>
</protein>
<name>A0A5C1HSS2_9SPHI</name>
<evidence type="ECO:0000313" key="2">
    <source>
        <dbReference type="Proteomes" id="UP000251402"/>
    </source>
</evidence>
<dbReference type="Pfam" id="PF26622">
    <property type="entry name" value="DUF8199"/>
    <property type="match status" value="1"/>
</dbReference>
<dbReference type="AlphaFoldDB" id="A0A5C1HSS2"/>
<dbReference type="Proteomes" id="UP000251402">
    <property type="component" value="Chromosome"/>
</dbReference>
<dbReference type="RefSeq" id="WP_146750002.1">
    <property type="nucleotide sequence ID" value="NZ_CP043450.1"/>
</dbReference>
<accession>A0A5C1HSS2</accession>
<keyword evidence="2" id="KW-1185">Reference proteome</keyword>
<reference evidence="1" key="1">
    <citation type="submission" date="2019-08" db="EMBL/GenBank/DDBJ databases">
        <title>Comparative genome analysis confer to the adaptation heavy metal polluted environment.</title>
        <authorList>
            <person name="Li Y."/>
        </authorList>
    </citation>
    <scope>NUCLEOTIDE SEQUENCE [LARGE SCALE GENOMIC DNA]</scope>
    <source>
        <strain evidence="1">P1</strain>
    </source>
</reference>
<dbReference type="OrthoDB" id="676308at2"/>
<dbReference type="InterPro" id="IPR058060">
    <property type="entry name" value="HYC_CC_PP"/>
</dbReference>
<sequence length="125" mass="13787">MKRIAVILLILVYSVSVFGLTINRFYCCGKLANISLSASAECKMAHKDGDLSCCKNIKTTLKVKDNHVSSRTALSFKNTLAIIAPVFFLPVSHQSVTKLSQCTYNSQAPPLGQPPLYILYATYRI</sequence>
<proteinExistence type="predicted"/>
<dbReference type="EMBL" id="CP043450">
    <property type="protein sequence ID" value="QEM09047.1"/>
    <property type="molecule type" value="Genomic_DNA"/>
</dbReference>
<dbReference type="InterPro" id="IPR058512">
    <property type="entry name" value="DUF8199"/>
</dbReference>
<organism evidence="1 2">
    <name type="scientific">Mucilaginibacter rubeus</name>
    <dbReference type="NCBI Taxonomy" id="2027860"/>
    <lineage>
        <taxon>Bacteria</taxon>
        <taxon>Pseudomonadati</taxon>
        <taxon>Bacteroidota</taxon>
        <taxon>Sphingobacteriia</taxon>
        <taxon>Sphingobacteriales</taxon>
        <taxon>Sphingobacteriaceae</taxon>
        <taxon>Mucilaginibacter</taxon>
    </lineage>
</organism>